<protein>
    <recommendedName>
        <fullName evidence="4">Nitroreductase family deazaflavin-dependent oxidoreductase</fullName>
    </recommendedName>
</protein>
<feature type="transmembrane region" description="Helical" evidence="1">
    <location>
        <begin position="163"/>
        <end position="178"/>
    </location>
</feature>
<keyword evidence="1" id="KW-0472">Membrane</keyword>
<evidence type="ECO:0000313" key="3">
    <source>
        <dbReference type="Proteomes" id="UP000228921"/>
    </source>
</evidence>
<keyword evidence="1" id="KW-1133">Transmembrane helix</keyword>
<comment type="caution">
    <text evidence="2">The sequence shown here is derived from an EMBL/GenBank/DDBJ whole genome shotgun (WGS) entry which is preliminary data.</text>
</comment>
<evidence type="ECO:0000256" key="1">
    <source>
        <dbReference type="SAM" id="Phobius"/>
    </source>
</evidence>
<dbReference type="InterPro" id="IPR012349">
    <property type="entry name" value="Split_barrel_FMN-bd"/>
</dbReference>
<reference evidence="2 3" key="1">
    <citation type="submission" date="2017-11" db="EMBL/GenBank/DDBJ databases">
        <title>Evolution of Phototrophy in the Chloroflexi Phylum Driven by Horizontal Gene Transfer.</title>
        <authorList>
            <person name="Ward L.M."/>
            <person name="Hemp J."/>
            <person name="Shih P.M."/>
            <person name="Mcglynn S.E."/>
            <person name="Fischer W."/>
        </authorList>
    </citation>
    <scope>NUCLEOTIDE SEQUENCE [LARGE SCALE GENOMIC DNA]</scope>
    <source>
        <strain evidence="2">CP2_2F</strain>
    </source>
</reference>
<name>A0A2M8NYP7_9CHLR</name>
<dbReference type="Proteomes" id="UP000228921">
    <property type="component" value="Unassembled WGS sequence"/>
</dbReference>
<dbReference type="Pfam" id="PF04075">
    <property type="entry name" value="F420H2_quin_red"/>
    <property type="match status" value="1"/>
</dbReference>
<dbReference type="InterPro" id="IPR004378">
    <property type="entry name" value="F420H2_quin_Rdtase"/>
</dbReference>
<evidence type="ECO:0008006" key="4">
    <source>
        <dbReference type="Google" id="ProtNLM"/>
    </source>
</evidence>
<gene>
    <name evidence="2" type="ORF">CUN51_07780</name>
</gene>
<feature type="transmembrane region" description="Helical" evidence="1">
    <location>
        <begin position="21"/>
        <end position="42"/>
    </location>
</feature>
<dbReference type="EMBL" id="PGTK01000010">
    <property type="protein sequence ID" value="PJF30414.1"/>
    <property type="molecule type" value="Genomic_DNA"/>
</dbReference>
<proteinExistence type="predicted"/>
<keyword evidence="1" id="KW-0812">Transmembrane</keyword>
<dbReference type="AlphaFoldDB" id="A0A2M8NYP7"/>
<sequence length="193" mass="21753">MRGILMRNTAYSSAQTADLHMWLWRLGLGVLIGQFNLLLTTIGKQSGFPRRASVPYFFVNGKIYALAMPDEQWYQNALANPLATLQSAYGTQSVSVRRVTDTKEMADAFAHLRHYRPTTAAIYLAQAGVTRFPDDLAAAAPRIHLVTFEPTTAQTPPPLEADLSWLTVIGVLFIGWLLRRRPRRRTRKVLRKA</sequence>
<dbReference type="SUPFAM" id="SSF50475">
    <property type="entry name" value="FMN-binding split barrel"/>
    <property type="match status" value="1"/>
</dbReference>
<evidence type="ECO:0000313" key="2">
    <source>
        <dbReference type="EMBL" id="PJF30414.1"/>
    </source>
</evidence>
<accession>A0A2M8NYP7</accession>
<dbReference type="GO" id="GO:0016491">
    <property type="term" value="F:oxidoreductase activity"/>
    <property type="evidence" value="ECO:0007669"/>
    <property type="project" value="InterPro"/>
</dbReference>
<dbReference type="Gene3D" id="2.30.110.10">
    <property type="entry name" value="Electron Transport, Fmn-binding Protein, Chain A"/>
    <property type="match status" value="1"/>
</dbReference>
<organism evidence="2 3">
    <name type="scientific">Candidatus Thermofonsia Clade 1 bacterium</name>
    <dbReference type="NCBI Taxonomy" id="2364210"/>
    <lineage>
        <taxon>Bacteria</taxon>
        <taxon>Bacillati</taxon>
        <taxon>Chloroflexota</taxon>
        <taxon>Candidatus Thermofontia</taxon>
        <taxon>Candidatus Thermofonsia Clade 1</taxon>
    </lineage>
</organism>